<evidence type="ECO:0000256" key="11">
    <source>
        <dbReference type="PIRNR" id="PIRNR037913"/>
    </source>
</evidence>
<protein>
    <recommendedName>
        <fullName evidence="2 11">Histone deacetylase</fullName>
        <ecNumber evidence="2 11">3.5.1.98</ecNumber>
    </recommendedName>
</protein>
<feature type="binding site" evidence="13">
    <location>
        <position position="303"/>
    </location>
    <ligand>
        <name>substrate</name>
    </ligand>
</feature>
<evidence type="ECO:0000256" key="2">
    <source>
        <dbReference type="ARBA" id="ARBA00012111"/>
    </source>
</evidence>
<name>A0A131YKS4_RHIAP</name>
<feature type="domain" description="Histone deacetylase" evidence="16">
    <location>
        <begin position="28"/>
        <end position="318"/>
    </location>
</feature>
<feature type="binding site" evidence="13">
    <location>
        <position position="149"/>
    </location>
    <ligand>
        <name>substrate</name>
    </ligand>
</feature>
<feature type="region of interest" description="Disordered" evidence="15">
    <location>
        <begin position="376"/>
        <end position="525"/>
    </location>
</feature>
<keyword evidence="6 11" id="KW-0805">Transcription regulation</keyword>
<sequence>MAATMHSKKRVCYYYDGDIGNYYYGQGHPMKPHRMRMTHNLILNYGLYRKMEIYRPHKATQEEMTKYHSDDYIRFLRSIRPDNMSEYNKQMQRFNVGEDCPVFDGLYEFCQLSTGGSVAGAVKLNKQATDIAVNWAGGLHHAKKSEASGFCYVNDIVLAILELLKYHQRVLYIDVDIHHGDGVEEAFYTTDRVMTCSFHKYGEYFPGTGDLRDIGAGKGKYYAVNFPLRDGIDDESYESIFQPLISKVMEMYQPSAVVLQCGADSLSGDRLGCFNLTLKGHGKCAEFVRRYNLPLLQLGGGGYTIRNVARCWTYETAVALGVDIANELPYNDYFEYFGPDFKLHISPSNMANQNTPEYLEKIRTRLFENLRMLPHAPGVQMQPIPEDAMDQESEDEDKVNPDERISIRASEKRVACDEEFSDSEDEGEGRRDNRSHRPKKHRKGPAPGSTGAATPGANAAATPGGGAAVAPSPTGGDDEARTSPAVDVKAAVPASGDGPQALKKDVDDKDDKKMDTSTSDKDAKP</sequence>
<evidence type="ECO:0000256" key="6">
    <source>
        <dbReference type="ARBA" id="ARBA00023015"/>
    </source>
</evidence>
<evidence type="ECO:0000256" key="9">
    <source>
        <dbReference type="ARBA" id="ARBA00048287"/>
    </source>
</evidence>
<dbReference type="GO" id="GO:0005737">
    <property type="term" value="C:cytoplasm"/>
    <property type="evidence" value="ECO:0007669"/>
    <property type="project" value="UniProtKB-ARBA"/>
</dbReference>
<dbReference type="GO" id="GO:0046872">
    <property type="term" value="F:metal ion binding"/>
    <property type="evidence" value="ECO:0007669"/>
    <property type="project" value="UniProtKB-KW"/>
</dbReference>
<dbReference type="GO" id="GO:0140297">
    <property type="term" value="F:DNA-binding transcription factor binding"/>
    <property type="evidence" value="ECO:0007669"/>
    <property type="project" value="UniProtKB-ARBA"/>
</dbReference>
<keyword evidence="5 11" id="KW-0156">Chromatin regulator</keyword>
<dbReference type="PIRSF" id="PIRSF037913">
    <property type="entry name" value="His_deacetylse_1"/>
    <property type="match status" value="1"/>
</dbReference>
<evidence type="ECO:0000256" key="8">
    <source>
        <dbReference type="ARBA" id="ARBA00023242"/>
    </source>
</evidence>
<feature type="binding site" evidence="13">
    <location>
        <position position="99"/>
    </location>
    <ligand>
        <name>substrate</name>
    </ligand>
</feature>
<dbReference type="PANTHER" id="PTHR10625">
    <property type="entry name" value="HISTONE DEACETYLASE HDAC1-RELATED"/>
    <property type="match status" value="1"/>
</dbReference>
<dbReference type="InterPro" id="IPR037138">
    <property type="entry name" value="His_deacetylse_dom_sf"/>
</dbReference>
<dbReference type="PRINTS" id="PR01271">
    <property type="entry name" value="HISDACETLASE"/>
</dbReference>
<keyword evidence="7 11" id="KW-0804">Transcription</keyword>
<comment type="similarity">
    <text evidence="10 11">Belongs to the histone deacetylase family. HD Type 1 subfamily.</text>
</comment>
<dbReference type="AlphaFoldDB" id="A0A131YKS4"/>
<feature type="compositionally biased region" description="Basic and acidic residues" evidence="15">
    <location>
        <begin position="398"/>
        <end position="416"/>
    </location>
</feature>
<evidence type="ECO:0000256" key="1">
    <source>
        <dbReference type="ARBA" id="ARBA00004123"/>
    </source>
</evidence>
<evidence type="ECO:0000313" key="17">
    <source>
        <dbReference type="EMBL" id="JAP79040.1"/>
    </source>
</evidence>
<evidence type="ECO:0000256" key="5">
    <source>
        <dbReference type="ARBA" id="ARBA00022853"/>
    </source>
</evidence>
<dbReference type="GO" id="GO:0016581">
    <property type="term" value="C:NuRD complex"/>
    <property type="evidence" value="ECO:0007669"/>
    <property type="project" value="TreeGrafter"/>
</dbReference>
<feature type="compositionally biased region" description="Acidic residues" evidence="15">
    <location>
        <begin position="387"/>
        <end position="397"/>
    </location>
</feature>
<dbReference type="EC" id="3.5.1.98" evidence="2 11"/>
<dbReference type="InterPro" id="IPR000286">
    <property type="entry name" value="HDACs"/>
</dbReference>
<dbReference type="EMBL" id="GEDV01009517">
    <property type="protein sequence ID" value="JAP79040.1"/>
    <property type="molecule type" value="Transcribed_RNA"/>
</dbReference>
<feature type="binding site" evidence="14">
    <location>
        <position position="264"/>
    </location>
    <ligand>
        <name>a divalent metal cation</name>
        <dbReference type="ChEBI" id="CHEBI:60240"/>
    </ligand>
</feature>
<evidence type="ECO:0000256" key="13">
    <source>
        <dbReference type="PIRSR" id="PIRSR037913-2"/>
    </source>
</evidence>
<evidence type="ECO:0000259" key="16">
    <source>
        <dbReference type="Pfam" id="PF00850"/>
    </source>
</evidence>
<feature type="active site" description="Proton acceptor" evidence="12">
    <location>
        <position position="141"/>
    </location>
</feature>
<accession>A0A131YKS4</accession>
<feature type="binding site" evidence="14">
    <location>
        <position position="176"/>
    </location>
    <ligand>
        <name>a divalent metal cation</name>
        <dbReference type="ChEBI" id="CHEBI:60240"/>
    </ligand>
</feature>
<keyword evidence="14" id="KW-0479">Metal-binding</keyword>
<keyword evidence="4 11" id="KW-0378">Hydrolase</keyword>
<proteinExistence type="inferred from homology"/>
<comment type="catalytic activity">
    <reaction evidence="9 11">
        <text>N(6)-acetyl-L-lysyl-[histone] + H2O = L-lysyl-[histone] + acetate</text>
        <dbReference type="Rhea" id="RHEA:58196"/>
        <dbReference type="Rhea" id="RHEA-COMP:9845"/>
        <dbReference type="Rhea" id="RHEA-COMP:11338"/>
        <dbReference type="ChEBI" id="CHEBI:15377"/>
        <dbReference type="ChEBI" id="CHEBI:29969"/>
        <dbReference type="ChEBI" id="CHEBI:30089"/>
        <dbReference type="ChEBI" id="CHEBI:61930"/>
        <dbReference type="EC" id="3.5.1.98"/>
    </reaction>
</comment>
<dbReference type="SUPFAM" id="SSF52768">
    <property type="entry name" value="Arginase/deacetylase"/>
    <property type="match status" value="1"/>
</dbReference>
<feature type="compositionally biased region" description="Low complexity" evidence="15">
    <location>
        <begin position="445"/>
        <end position="475"/>
    </location>
</feature>
<feature type="compositionally biased region" description="Acidic residues" evidence="15">
    <location>
        <begin position="417"/>
        <end position="427"/>
    </location>
</feature>
<evidence type="ECO:0000256" key="7">
    <source>
        <dbReference type="ARBA" id="ARBA00023163"/>
    </source>
</evidence>
<dbReference type="FunFam" id="3.40.800.20:FF:000003">
    <property type="entry name" value="Histone deacetylase"/>
    <property type="match status" value="1"/>
</dbReference>
<dbReference type="PRINTS" id="PR01270">
    <property type="entry name" value="HDASUPER"/>
</dbReference>
<comment type="subcellular location">
    <subcellularLocation>
        <location evidence="1 11">Nucleus</location>
    </subcellularLocation>
</comment>
<keyword evidence="8 11" id="KW-0539">Nucleus</keyword>
<evidence type="ECO:0000256" key="3">
    <source>
        <dbReference type="ARBA" id="ARBA00022491"/>
    </source>
</evidence>
<dbReference type="GO" id="GO:0141221">
    <property type="term" value="F:histone deacetylase activity, hydrolytic mechanism"/>
    <property type="evidence" value="ECO:0007669"/>
    <property type="project" value="UniProtKB-EC"/>
</dbReference>
<evidence type="ECO:0000256" key="15">
    <source>
        <dbReference type="SAM" id="MobiDB-lite"/>
    </source>
</evidence>
<feature type="binding site" evidence="14">
    <location>
        <position position="178"/>
    </location>
    <ligand>
        <name>a divalent metal cation</name>
        <dbReference type="ChEBI" id="CHEBI:60240"/>
    </ligand>
</feature>
<keyword evidence="3" id="KW-0678">Repressor</keyword>
<dbReference type="InterPro" id="IPR003084">
    <property type="entry name" value="HDAC_I/II"/>
</dbReference>
<dbReference type="InterPro" id="IPR023696">
    <property type="entry name" value="Ureohydrolase_dom_sf"/>
</dbReference>
<evidence type="ECO:0000256" key="4">
    <source>
        <dbReference type="ARBA" id="ARBA00022801"/>
    </source>
</evidence>
<evidence type="ECO:0000256" key="10">
    <source>
        <dbReference type="ARBA" id="ARBA00061569"/>
    </source>
</evidence>
<feature type="compositionally biased region" description="Basic and acidic residues" evidence="15">
    <location>
        <begin position="502"/>
        <end position="525"/>
    </location>
</feature>
<feature type="compositionally biased region" description="Basic residues" evidence="15">
    <location>
        <begin position="433"/>
        <end position="444"/>
    </location>
</feature>
<dbReference type="Gene3D" id="3.40.800.20">
    <property type="entry name" value="Histone deacetylase domain"/>
    <property type="match status" value="1"/>
</dbReference>
<reference evidence="17" key="1">
    <citation type="journal article" date="2016" name="Ticks Tick Borne Dis.">
        <title>De novo assembly and annotation of the salivary gland transcriptome of Rhipicephalus appendiculatus male and female ticks during blood feeding.</title>
        <authorList>
            <person name="de Castro M.H."/>
            <person name="de Klerk D."/>
            <person name="Pienaar R."/>
            <person name="Latif A.A."/>
            <person name="Rees D.J."/>
            <person name="Mans B.J."/>
        </authorList>
    </citation>
    <scope>NUCLEOTIDE SEQUENCE</scope>
    <source>
        <tissue evidence="17">Salivary glands</tissue>
    </source>
</reference>
<evidence type="ECO:0000256" key="14">
    <source>
        <dbReference type="PIRSR" id="PIRSR037913-3"/>
    </source>
</evidence>
<dbReference type="PANTHER" id="PTHR10625:SF10">
    <property type="entry name" value="HISTONE DEACETYLASE HDAC1"/>
    <property type="match status" value="1"/>
</dbReference>
<organism evidence="17">
    <name type="scientific">Rhipicephalus appendiculatus</name>
    <name type="common">Brown ear tick</name>
    <dbReference type="NCBI Taxonomy" id="34631"/>
    <lineage>
        <taxon>Eukaryota</taxon>
        <taxon>Metazoa</taxon>
        <taxon>Ecdysozoa</taxon>
        <taxon>Arthropoda</taxon>
        <taxon>Chelicerata</taxon>
        <taxon>Arachnida</taxon>
        <taxon>Acari</taxon>
        <taxon>Parasitiformes</taxon>
        <taxon>Ixodida</taxon>
        <taxon>Ixodoidea</taxon>
        <taxon>Ixodidae</taxon>
        <taxon>Rhipicephalinae</taxon>
        <taxon>Rhipicephalus</taxon>
        <taxon>Rhipicephalus</taxon>
    </lineage>
</organism>
<evidence type="ECO:0000256" key="12">
    <source>
        <dbReference type="PIRSR" id="PIRSR037913-1"/>
    </source>
</evidence>
<dbReference type="InterPro" id="IPR023801">
    <property type="entry name" value="His_deacetylse_dom"/>
</dbReference>
<dbReference type="GO" id="GO:0031507">
    <property type="term" value="P:heterochromatin formation"/>
    <property type="evidence" value="ECO:0007669"/>
    <property type="project" value="TreeGrafter"/>
</dbReference>
<dbReference type="Pfam" id="PF00850">
    <property type="entry name" value="Hist_deacetyl"/>
    <property type="match status" value="1"/>
</dbReference>